<dbReference type="Gene3D" id="1.25.40.10">
    <property type="entry name" value="Tetratricopeptide repeat domain"/>
    <property type="match status" value="2"/>
</dbReference>
<comment type="caution">
    <text evidence="3">The sequence shown here is derived from an EMBL/GenBank/DDBJ whole genome shotgun (WGS) entry which is preliminary data.</text>
</comment>
<accession>A0ABD5YN59</accession>
<reference evidence="3 4" key="1">
    <citation type="journal article" date="2019" name="Int. J. Syst. Evol. Microbiol.">
        <title>The Global Catalogue of Microorganisms (GCM) 10K type strain sequencing project: providing services to taxonomists for standard genome sequencing and annotation.</title>
        <authorList>
            <consortium name="The Broad Institute Genomics Platform"/>
            <consortium name="The Broad Institute Genome Sequencing Center for Infectious Disease"/>
            <person name="Wu L."/>
            <person name="Ma J."/>
        </authorList>
    </citation>
    <scope>NUCLEOTIDE SEQUENCE [LARGE SCALE GENOMIC DNA]</scope>
    <source>
        <strain evidence="3 4">RDMS1</strain>
    </source>
</reference>
<organism evidence="3 4">
    <name type="scientific">Halocatena marina</name>
    <dbReference type="NCBI Taxonomy" id="2934937"/>
    <lineage>
        <taxon>Archaea</taxon>
        <taxon>Methanobacteriati</taxon>
        <taxon>Methanobacteriota</taxon>
        <taxon>Stenosarchaea group</taxon>
        <taxon>Halobacteria</taxon>
        <taxon>Halobacteriales</taxon>
        <taxon>Natronomonadaceae</taxon>
        <taxon>Halocatena</taxon>
    </lineage>
</organism>
<dbReference type="Proteomes" id="UP001596417">
    <property type="component" value="Unassembled WGS sequence"/>
</dbReference>
<dbReference type="RefSeq" id="WP_390205582.1">
    <property type="nucleotide sequence ID" value="NZ_JBHSZC010000001.1"/>
</dbReference>
<dbReference type="SUPFAM" id="SSF48452">
    <property type="entry name" value="TPR-like"/>
    <property type="match status" value="3"/>
</dbReference>
<dbReference type="PANTHER" id="PTHR45641:SF19">
    <property type="entry name" value="NEPHROCYSTIN-3"/>
    <property type="match status" value="1"/>
</dbReference>
<dbReference type="PANTHER" id="PTHR45641">
    <property type="entry name" value="TETRATRICOPEPTIDE REPEAT PROTEIN (AFU_ORTHOLOGUE AFUA_6G03870)"/>
    <property type="match status" value="1"/>
</dbReference>
<proteinExistence type="predicted"/>
<keyword evidence="2" id="KW-0802">TPR repeat</keyword>
<dbReference type="Pfam" id="PF13424">
    <property type="entry name" value="TPR_12"/>
    <property type="match status" value="3"/>
</dbReference>
<keyword evidence="1" id="KW-0677">Repeat</keyword>
<name>A0ABD5YN59_9EURY</name>
<evidence type="ECO:0000313" key="4">
    <source>
        <dbReference type="Proteomes" id="UP001596417"/>
    </source>
</evidence>
<evidence type="ECO:0000256" key="2">
    <source>
        <dbReference type="ARBA" id="ARBA00022803"/>
    </source>
</evidence>
<keyword evidence="4" id="KW-1185">Reference proteome</keyword>
<evidence type="ECO:0000256" key="1">
    <source>
        <dbReference type="ARBA" id="ARBA00022737"/>
    </source>
</evidence>
<dbReference type="InterPro" id="IPR011990">
    <property type="entry name" value="TPR-like_helical_dom_sf"/>
</dbReference>
<dbReference type="InterPro" id="IPR019734">
    <property type="entry name" value="TPR_rpt"/>
</dbReference>
<evidence type="ECO:0000313" key="3">
    <source>
        <dbReference type="EMBL" id="MFC7190357.1"/>
    </source>
</evidence>
<protein>
    <submittedName>
        <fullName evidence="3">Tetratricopeptide repeat protein</fullName>
    </submittedName>
</protein>
<dbReference type="EMBL" id="JBHTAX010000001">
    <property type="protein sequence ID" value="MFC7190357.1"/>
    <property type="molecule type" value="Genomic_DNA"/>
</dbReference>
<gene>
    <name evidence="3" type="ORF">ACFQL7_11180</name>
</gene>
<dbReference type="Pfam" id="PF13374">
    <property type="entry name" value="TPR_10"/>
    <property type="match status" value="1"/>
</dbReference>
<dbReference type="AlphaFoldDB" id="A0ABD5YN59"/>
<sequence>MGQVFDSATALCNRLRECDGHTLIVIEDALSAEANAIFRVIEAYRDDPTVTFLLESREHEWDNPSVPEQETHIDTNWKETIARVEMPALDVTECDRLISHFETVTGRRIDLDASDLLDGHEDDDDPAALLVVLHRLALSVDPLASFRAMTSTTLTEDVLQTYDDLLSLGDCALDVGVLVSLLNAADIGVYPGFVYALTADDHDRNQEIIEEALSLLKGRVVFEPSDSEDGTRPYRTVHESWSVLFLQQLYNRGHEQQKQRATERFDRVVTALLSLADDETRRVRIDWEFAGTSPVIKEISADPQGWADTTIERLFSLGLSHSTLVPLFGAGSDTKINLPEVCSDEMEIHCTEWRGKMSLYAGNFDDADREFEHLADLASDETRDTTETLHARSLKHRGTVAFRRSEFDEAEQFYERSYSAYLAAGDEQGELDAINNLGIIAWSRGDLDEAKTYLQTCLDRYRELDNHSAETDARFNLATVLDSKGDLDAAVDHYRACLDYYRSIGNHRSEADTLNNLGVLNRKRADLDAAERCLKQALDTYRDIGDDVGEANSLHSLGHVVQLRGEFDRSIEFHERSLERYQELGDTQGMAQCLNDRGTVDRQRGDLAAARRRYERSHDLRCDIGDRLGVAESLFNLGSVARLEGHLDTAVDHIERSLECYQERGDVRGVANCLRLLGTINRDKSRFETAEAQLAASLERTHESGDRIGEARTLTQQGIVAEERQNFERAQERYETALSMFRDIGAIPDAIETCHHLANVATALDDMDAVLEYRETAAELVEKTGFDSGEAKTMLDEDR</sequence>
<dbReference type="SMART" id="SM00028">
    <property type="entry name" value="TPR"/>
    <property type="match status" value="10"/>
</dbReference>